<dbReference type="InterPro" id="IPR005881">
    <property type="entry name" value="Ser_O-AcTrfase"/>
</dbReference>
<dbReference type="RefSeq" id="WP_313868962.1">
    <property type="nucleotide sequence ID" value="NZ_CP132507.1"/>
</dbReference>
<keyword evidence="3" id="KW-0677">Repeat</keyword>
<sequence>MRDILQDWKVNTGNTKGRLVLLSFRLAQKIRRAPKPIFWLGIPYLVFYRLLIEWVLCIELPWNTQVGPSLRLYHGMGLVVNDQTVIGRNVALRHNTTIGVKETLPFGTRAAPTIGDDVDIGAHVVILGPITVGSGARIGAGSVVVKDVPEGATVVGNPARVIHIATMPEATCA</sequence>
<evidence type="ECO:0000313" key="7">
    <source>
        <dbReference type="Proteomes" id="UP001302257"/>
    </source>
</evidence>
<gene>
    <name evidence="6" type="ORF">RAN89_07425</name>
</gene>
<comment type="catalytic activity">
    <reaction evidence="5">
        <text>L-serine + acetyl-CoA = O-acetyl-L-serine + CoA</text>
        <dbReference type="Rhea" id="RHEA:24560"/>
        <dbReference type="ChEBI" id="CHEBI:33384"/>
        <dbReference type="ChEBI" id="CHEBI:57287"/>
        <dbReference type="ChEBI" id="CHEBI:57288"/>
        <dbReference type="ChEBI" id="CHEBI:58340"/>
        <dbReference type="EC" id="2.3.1.30"/>
    </reaction>
</comment>
<dbReference type="EC" id="2.3.1.30" evidence="5"/>
<dbReference type="InterPro" id="IPR011004">
    <property type="entry name" value="Trimer_LpxA-like_sf"/>
</dbReference>
<organism evidence="6 7">
    <name type="scientific">Rhodoferax mekongensis</name>
    <dbReference type="NCBI Taxonomy" id="3068341"/>
    <lineage>
        <taxon>Bacteria</taxon>
        <taxon>Pseudomonadati</taxon>
        <taxon>Pseudomonadota</taxon>
        <taxon>Betaproteobacteria</taxon>
        <taxon>Burkholderiales</taxon>
        <taxon>Comamonadaceae</taxon>
        <taxon>Rhodoferax</taxon>
    </lineage>
</organism>
<dbReference type="InterPro" id="IPR045304">
    <property type="entry name" value="LbH_SAT"/>
</dbReference>
<dbReference type="Gene3D" id="2.160.10.10">
    <property type="entry name" value="Hexapeptide repeat proteins"/>
    <property type="match status" value="1"/>
</dbReference>
<proteinExistence type="inferred from homology"/>
<dbReference type="InterPro" id="IPR018357">
    <property type="entry name" value="Hexapep_transf_CS"/>
</dbReference>
<dbReference type="PIRSF" id="PIRSF000441">
    <property type="entry name" value="CysE"/>
    <property type="match status" value="1"/>
</dbReference>
<evidence type="ECO:0000256" key="4">
    <source>
        <dbReference type="ARBA" id="ARBA00023315"/>
    </source>
</evidence>
<comment type="similarity">
    <text evidence="1 5">Belongs to the transferase hexapeptide repeat family.</text>
</comment>
<evidence type="ECO:0000313" key="6">
    <source>
        <dbReference type="EMBL" id="WNO06249.1"/>
    </source>
</evidence>
<evidence type="ECO:0000256" key="1">
    <source>
        <dbReference type="ARBA" id="ARBA00007274"/>
    </source>
</evidence>
<protein>
    <recommendedName>
        <fullName evidence="5">Serine acetyltransferase</fullName>
        <ecNumber evidence="5">2.3.1.30</ecNumber>
    </recommendedName>
</protein>
<dbReference type="CDD" id="cd03354">
    <property type="entry name" value="LbH_SAT"/>
    <property type="match status" value="1"/>
</dbReference>
<dbReference type="EMBL" id="CP132507">
    <property type="protein sequence ID" value="WNO06249.1"/>
    <property type="molecule type" value="Genomic_DNA"/>
</dbReference>
<name>A0ABZ0B3I2_9BURK</name>
<evidence type="ECO:0000256" key="2">
    <source>
        <dbReference type="ARBA" id="ARBA00022679"/>
    </source>
</evidence>
<accession>A0ABZ0B3I2</accession>
<dbReference type="PROSITE" id="PS00101">
    <property type="entry name" value="HEXAPEP_TRANSFERASES"/>
    <property type="match status" value="1"/>
</dbReference>
<evidence type="ECO:0000256" key="3">
    <source>
        <dbReference type="ARBA" id="ARBA00022737"/>
    </source>
</evidence>
<dbReference type="InterPro" id="IPR001451">
    <property type="entry name" value="Hexapep"/>
</dbReference>
<evidence type="ECO:0000256" key="5">
    <source>
        <dbReference type="PIRNR" id="PIRNR000441"/>
    </source>
</evidence>
<keyword evidence="4 5" id="KW-0012">Acyltransferase</keyword>
<dbReference type="PANTHER" id="PTHR42811">
    <property type="entry name" value="SERINE ACETYLTRANSFERASE"/>
    <property type="match status" value="1"/>
</dbReference>
<dbReference type="Proteomes" id="UP001302257">
    <property type="component" value="Chromosome"/>
</dbReference>
<keyword evidence="2 5" id="KW-0808">Transferase</keyword>
<dbReference type="Pfam" id="PF00132">
    <property type="entry name" value="Hexapep"/>
    <property type="match status" value="1"/>
</dbReference>
<dbReference type="SUPFAM" id="SSF51161">
    <property type="entry name" value="Trimeric LpxA-like enzymes"/>
    <property type="match status" value="1"/>
</dbReference>
<reference evidence="6 7" key="1">
    <citation type="submission" date="2023-08" db="EMBL/GenBank/DDBJ databases">
        <title>Rhodoferax potami sp. nov. and Rhodoferax mekongensis sp. nov., isolated from the Mekong River in Thailand.</title>
        <authorList>
            <person name="Kitikhun S."/>
            <person name="Charoenyingcharoen P."/>
            <person name="Siriarchawattana P."/>
            <person name="Likhitrattanapisal S."/>
            <person name="Nilsakha T."/>
            <person name="Chanpet A."/>
            <person name="Rattanawaree P."/>
            <person name="Ingsriswang S."/>
        </authorList>
    </citation>
    <scope>NUCLEOTIDE SEQUENCE [LARGE SCALE GENOMIC DNA]</scope>
    <source>
        <strain evidence="6 7">TBRC 17307</strain>
    </source>
</reference>
<keyword evidence="7" id="KW-1185">Reference proteome</keyword>